<dbReference type="AlphaFoldDB" id="A0A7R9LPE8"/>
<accession>A0A7R9LPE8</accession>
<dbReference type="EMBL" id="CAJPVJ010002024">
    <property type="protein sequence ID" value="CAG2165672.1"/>
    <property type="molecule type" value="Genomic_DNA"/>
</dbReference>
<evidence type="ECO:0000313" key="1">
    <source>
        <dbReference type="EMBL" id="CAD7645445.1"/>
    </source>
</evidence>
<dbReference type="Proteomes" id="UP000728032">
    <property type="component" value="Unassembled WGS sequence"/>
</dbReference>
<protein>
    <submittedName>
        <fullName evidence="1">Uncharacterized protein</fullName>
    </submittedName>
</protein>
<name>A0A7R9LPE8_9ACAR</name>
<keyword evidence="2" id="KW-1185">Reference proteome</keyword>
<reference evidence="1" key="1">
    <citation type="submission" date="2020-11" db="EMBL/GenBank/DDBJ databases">
        <authorList>
            <person name="Tran Van P."/>
        </authorList>
    </citation>
    <scope>NUCLEOTIDE SEQUENCE</scope>
</reference>
<dbReference type="EMBL" id="OC916849">
    <property type="protein sequence ID" value="CAD7645445.1"/>
    <property type="molecule type" value="Genomic_DNA"/>
</dbReference>
<organism evidence="1">
    <name type="scientific">Oppiella nova</name>
    <dbReference type="NCBI Taxonomy" id="334625"/>
    <lineage>
        <taxon>Eukaryota</taxon>
        <taxon>Metazoa</taxon>
        <taxon>Ecdysozoa</taxon>
        <taxon>Arthropoda</taxon>
        <taxon>Chelicerata</taxon>
        <taxon>Arachnida</taxon>
        <taxon>Acari</taxon>
        <taxon>Acariformes</taxon>
        <taxon>Sarcoptiformes</taxon>
        <taxon>Oribatida</taxon>
        <taxon>Brachypylina</taxon>
        <taxon>Oppioidea</taxon>
        <taxon>Oppiidae</taxon>
        <taxon>Oppiella</taxon>
    </lineage>
</organism>
<evidence type="ECO:0000313" key="2">
    <source>
        <dbReference type="Proteomes" id="UP000728032"/>
    </source>
</evidence>
<proteinExistence type="predicted"/>
<sequence length="75" mass="8406">MANAFFWNRLNRQNTMRICFNSQVATIQSTCIACNALTYAQTCQTCTGQIVQVRFNSQIPNVPSLQCTGQSILEI</sequence>
<gene>
    <name evidence="1" type="ORF">ONB1V03_LOCUS5211</name>
</gene>